<dbReference type="InterPro" id="IPR011051">
    <property type="entry name" value="RmlC_Cupin_sf"/>
</dbReference>
<sequence length="119" mass="13199">MHSIKLGAPVPKLDSWGTVADLGSTILEGEITAQGHVHFGTPTSPLSAGYFACSKGKFDMEYPFHEHATVLEGEVTLRNRNTGESMRYKAGDSWFIEKGTPISWEIHTDRFAKHYFAVV</sequence>
<dbReference type="RefSeq" id="WP_061171218.1">
    <property type="nucleotide sequence ID" value="NZ_FCOA02000031.1"/>
</dbReference>
<dbReference type="Pfam" id="PF05899">
    <property type="entry name" value="Cupin_3"/>
    <property type="match status" value="1"/>
</dbReference>
<keyword evidence="3" id="KW-1185">Reference proteome</keyword>
<protein>
    <recommendedName>
        <fullName evidence="1">(S)-ureidoglycine aminohydrolase cupin domain-containing protein</fullName>
    </recommendedName>
</protein>
<dbReference type="InterPro" id="IPR014710">
    <property type="entry name" value="RmlC-like_jellyroll"/>
</dbReference>
<name>A0A158CYF5_9BURK</name>
<dbReference type="AlphaFoldDB" id="A0A158CYF5"/>
<dbReference type="EMBL" id="FCOA02000031">
    <property type="protein sequence ID" value="SAK87412.1"/>
    <property type="molecule type" value="Genomic_DNA"/>
</dbReference>
<organism evidence="2 3">
    <name type="scientific">Caballeronia hypogeia</name>
    <dbReference type="NCBI Taxonomy" id="1777140"/>
    <lineage>
        <taxon>Bacteria</taxon>
        <taxon>Pseudomonadati</taxon>
        <taxon>Pseudomonadota</taxon>
        <taxon>Betaproteobacteria</taxon>
        <taxon>Burkholderiales</taxon>
        <taxon>Burkholderiaceae</taxon>
        <taxon>Caballeronia</taxon>
    </lineage>
</organism>
<feature type="domain" description="(S)-ureidoglycine aminohydrolase cupin" evidence="1">
    <location>
        <begin position="43"/>
        <end position="115"/>
    </location>
</feature>
<dbReference type="Gene3D" id="2.60.120.10">
    <property type="entry name" value="Jelly Rolls"/>
    <property type="match status" value="1"/>
</dbReference>
<proteinExistence type="predicted"/>
<evidence type="ECO:0000313" key="2">
    <source>
        <dbReference type="EMBL" id="SAK87412.1"/>
    </source>
</evidence>
<comment type="caution">
    <text evidence="2">The sequence shown here is derived from an EMBL/GenBank/DDBJ whole genome shotgun (WGS) entry which is preliminary data.</text>
</comment>
<evidence type="ECO:0000259" key="1">
    <source>
        <dbReference type="Pfam" id="PF05899"/>
    </source>
</evidence>
<dbReference type="PANTHER" id="PTHR40943:SF1">
    <property type="entry name" value="CYTOPLASMIC PROTEIN"/>
    <property type="match status" value="1"/>
</dbReference>
<dbReference type="Proteomes" id="UP000054851">
    <property type="component" value="Unassembled WGS sequence"/>
</dbReference>
<gene>
    <name evidence="2" type="ORF">AWB79_06180</name>
</gene>
<evidence type="ECO:0000313" key="3">
    <source>
        <dbReference type="Proteomes" id="UP000054851"/>
    </source>
</evidence>
<dbReference type="PANTHER" id="PTHR40943">
    <property type="entry name" value="CYTOPLASMIC PROTEIN-RELATED"/>
    <property type="match status" value="1"/>
</dbReference>
<dbReference type="InterPro" id="IPR008579">
    <property type="entry name" value="UGlyAH_Cupin_dom"/>
</dbReference>
<reference evidence="2" key="1">
    <citation type="submission" date="2016-01" db="EMBL/GenBank/DDBJ databases">
        <authorList>
            <person name="Peeters C."/>
        </authorList>
    </citation>
    <scope>NUCLEOTIDE SEQUENCE</scope>
    <source>
        <strain evidence="2">LMG 29322</strain>
    </source>
</reference>
<dbReference type="OrthoDB" id="663248at2"/>
<accession>A0A158CYF5</accession>
<dbReference type="SUPFAM" id="SSF51182">
    <property type="entry name" value="RmlC-like cupins"/>
    <property type="match status" value="1"/>
</dbReference>